<dbReference type="EMBL" id="JARJCM010000004">
    <property type="protein sequence ID" value="KAJ7045403.1"/>
    <property type="molecule type" value="Genomic_DNA"/>
</dbReference>
<evidence type="ECO:0000256" key="4">
    <source>
        <dbReference type="ARBA" id="ARBA00023180"/>
    </source>
</evidence>
<dbReference type="GO" id="GO:0004064">
    <property type="term" value="F:arylesterase activity"/>
    <property type="evidence" value="ECO:0007669"/>
    <property type="project" value="InterPro"/>
</dbReference>
<dbReference type="PANTHER" id="PTHR11799:SF12">
    <property type="entry name" value="PARAOXONASE-RELATED"/>
    <property type="match status" value="1"/>
</dbReference>
<feature type="binding site" evidence="6">
    <location>
        <position position="185"/>
    </location>
    <ligand>
        <name>Ca(2+)</name>
        <dbReference type="ChEBI" id="CHEBI:29108"/>
        <label>1</label>
        <note>catalytic</note>
    </ligand>
</feature>
<dbReference type="Proteomes" id="UP001218188">
    <property type="component" value="Unassembled WGS sequence"/>
</dbReference>
<evidence type="ECO:0000313" key="10">
    <source>
        <dbReference type="Proteomes" id="UP001218188"/>
    </source>
</evidence>
<keyword evidence="3 7" id="KW-1015">Disulfide bond</keyword>
<evidence type="ECO:0008006" key="11">
    <source>
        <dbReference type="Google" id="ProtNLM"/>
    </source>
</evidence>
<evidence type="ECO:0000256" key="2">
    <source>
        <dbReference type="ARBA" id="ARBA00022801"/>
    </source>
</evidence>
<proteinExistence type="inferred from homology"/>
<gene>
    <name evidence="9" type="ORF">C8F04DRAFT_1025033</name>
</gene>
<dbReference type="Pfam" id="PF01731">
    <property type="entry name" value="Arylesterase"/>
    <property type="match status" value="1"/>
</dbReference>
<reference evidence="9" key="1">
    <citation type="submission" date="2023-03" db="EMBL/GenBank/DDBJ databases">
        <title>Massive genome expansion in bonnet fungi (Mycena s.s.) driven by repeated elements and novel gene families across ecological guilds.</title>
        <authorList>
            <consortium name="Lawrence Berkeley National Laboratory"/>
            <person name="Harder C.B."/>
            <person name="Miyauchi S."/>
            <person name="Viragh M."/>
            <person name="Kuo A."/>
            <person name="Thoen E."/>
            <person name="Andreopoulos B."/>
            <person name="Lu D."/>
            <person name="Skrede I."/>
            <person name="Drula E."/>
            <person name="Henrissat B."/>
            <person name="Morin E."/>
            <person name="Kohler A."/>
            <person name="Barry K."/>
            <person name="LaButti K."/>
            <person name="Morin E."/>
            <person name="Salamov A."/>
            <person name="Lipzen A."/>
            <person name="Mereny Z."/>
            <person name="Hegedus B."/>
            <person name="Baldrian P."/>
            <person name="Stursova M."/>
            <person name="Weitz H."/>
            <person name="Taylor A."/>
            <person name="Grigoriev I.V."/>
            <person name="Nagy L.G."/>
            <person name="Martin F."/>
            <person name="Kauserud H."/>
        </authorList>
    </citation>
    <scope>NUCLEOTIDE SEQUENCE</scope>
    <source>
        <strain evidence="9">CBHHK200</strain>
    </source>
</reference>
<sequence length="399" mass="42682">MPSKLIILSTALVFIASAYRLWIQPTLIIFGQGRVIESLGTTGCTTVPALSACEKIVLHAPTGVLYLACSSPASRAHWTPALVQLNASGPDVDYLATYDPLTSTVARLQPSFPGLSVHGMDVVPSTSNSSELFIYAVNHRKPEDRHTASMTGADSTIEIFKTTVGSTTLKHLRTLQDPVILTPNDIVGSPDGDSFFFTNDHSSKTSPMRYLSVLGLESGSVGYCHVQSGCKFAIKNIHGANGIVRAPNNESFYVSNSVFGGIAVLERQTDNALLKTHTIPTGAFFGARIAASSSYVLLDRGIDNLSMDMDGVLWGPGFPYFTSIIKHIADPSVVSPVSAHSIARNTGPGSFYGEKFKVTKVFEDDGTLASGTTSVVHDPVRKRLFLHGIASPHLTICPI</sequence>
<dbReference type="Gene3D" id="2.120.10.30">
    <property type="entry name" value="TolB, C-terminal domain"/>
    <property type="match status" value="1"/>
</dbReference>
<feature type="binding site" evidence="6">
    <location>
        <position position="241"/>
    </location>
    <ligand>
        <name>Ca(2+)</name>
        <dbReference type="ChEBI" id="CHEBI:29108"/>
        <label>1</label>
        <note>catalytic</note>
    </ligand>
</feature>
<accession>A0AAD6TG41</accession>
<keyword evidence="6" id="KW-0479">Metal-binding</keyword>
<feature type="active site" description="Proton acceptor" evidence="5">
    <location>
        <position position="118"/>
    </location>
</feature>
<feature type="binding site" evidence="6">
    <location>
        <position position="303"/>
    </location>
    <ligand>
        <name>Ca(2+)</name>
        <dbReference type="ChEBI" id="CHEBI:29108"/>
        <label>1</label>
        <note>catalytic</note>
    </ligand>
</feature>
<evidence type="ECO:0000256" key="1">
    <source>
        <dbReference type="ARBA" id="ARBA00008595"/>
    </source>
</evidence>
<dbReference type="GO" id="GO:0046872">
    <property type="term" value="F:metal ion binding"/>
    <property type="evidence" value="ECO:0007669"/>
    <property type="project" value="UniProtKB-KW"/>
</dbReference>
<dbReference type="InterPro" id="IPR011042">
    <property type="entry name" value="6-blade_b-propeller_TolB-like"/>
</dbReference>
<evidence type="ECO:0000256" key="8">
    <source>
        <dbReference type="PIRSR" id="PIRSR602640-4"/>
    </source>
</evidence>
<dbReference type="InterPro" id="IPR002640">
    <property type="entry name" value="Arylesterase"/>
</dbReference>
<feature type="binding site" evidence="6">
    <location>
        <position position="304"/>
    </location>
    <ligand>
        <name>Ca(2+)</name>
        <dbReference type="ChEBI" id="CHEBI:29108"/>
        <label>1</label>
        <note>catalytic</note>
    </ligand>
</feature>
<keyword evidence="2" id="KW-0378">Hydrolase</keyword>
<comment type="PTM">
    <text evidence="8">Glycosylated.</text>
</comment>
<feature type="glycosylation site" description="N-linked (GlcNAc...) asparagine" evidence="8">
    <location>
        <position position="304"/>
    </location>
</feature>
<organism evidence="9 10">
    <name type="scientific">Mycena alexandri</name>
    <dbReference type="NCBI Taxonomy" id="1745969"/>
    <lineage>
        <taxon>Eukaryota</taxon>
        <taxon>Fungi</taxon>
        <taxon>Dikarya</taxon>
        <taxon>Basidiomycota</taxon>
        <taxon>Agaricomycotina</taxon>
        <taxon>Agaricomycetes</taxon>
        <taxon>Agaricomycetidae</taxon>
        <taxon>Agaricales</taxon>
        <taxon>Marasmiineae</taxon>
        <taxon>Mycenaceae</taxon>
        <taxon>Mycena</taxon>
    </lineage>
</organism>
<feature type="binding site" evidence="6">
    <location>
        <position position="184"/>
    </location>
    <ligand>
        <name>Ca(2+)</name>
        <dbReference type="ChEBI" id="CHEBI:29108"/>
        <label>1</label>
        <note>catalytic</note>
    </ligand>
</feature>
<keyword evidence="10" id="KW-1185">Reference proteome</keyword>
<name>A0AAD6TG41_9AGAR</name>
<evidence type="ECO:0000256" key="6">
    <source>
        <dbReference type="PIRSR" id="PIRSR602640-2"/>
    </source>
</evidence>
<evidence type="ECO:0000313" key="9">
    <source>
        <dbReference type="EMBL" id="KAJ7045403.1"/>
    </source>
</evidence>
<evidence type="ECO:0000256" key="7">
    <source>
        <dbReference type="PIRSR" id="PIRSR602640-3"/>
    </source>
</evidence>
<protein>
    <recommendedName>
        <fullName evidence="11">Calcium-dependent phosphotriesterase</fullName>
    </recommendedName>
</protein>
<comment type="caution">
    <text evidence="9">The sequence shown here is derived from an EMBL/GenBank/DDBJ whole genome shotgun (WGS) entry which is preliminary data.</text>
</comment>
<comment type="similarity">
    <text evidence="1">Belongs to the paraoxonase family.</text>
</comment>
<evidence type="ECO:0000256" key="5">
    <source>
        <dbReference type="PIRSR" id="PIRSR602640-1"/>
    </source>
</evidence>
<feature type="disulfide bond" description="In form B" evidence="7">
    <location>
        <begin position="44"/>
        <end position="397"/>
    </location>
</feature>
<comment type="cofactor">
    <cofactor evidence="6">
        <name>Ca(2+)</name>
        <dbReference type="ChEBI" id="CHEBI:29108"/>
    </cofactor>
    <text evidence="6">Binds 2 calcium ions per subunit.</text>
</comment>
<keyword evidence="4 8" id="KW-0325">Glycoprotein</keyword>
<evidence type="ECO:0000256" key="3">
    <source>
        <dbReference type="ARBA" id="ARBA00023157"/>
    </source>
</evidence>
<dbReference type="PANTHER" id="PTHR11799">
    <property type="entry name" value="PARAOXONASE"/>
    <property type="match status" value="1"/>
</dbReference>
<dbReference type="AlphaFoldDB" id="A0AAD6TG41"/>
<dbReference type="SUPFAM" id="SSF63829">
    <property type="entry name" value="Calcium-dependent phosphotriesterase"/>
    <property type="match status" value="1"/>
</dbReference>
<keyword evidence="6" id="KW-0106">Calcium</keyword>
<dbReference type="InterPro" id="IPR051288">
    <property type="entry name" value="Serum_paraoxonase/arylesterase"/>
</dbReference>